<dbReference type="OrthoDB" id="341748at2157"/>
<dbReference type="AlphaFoldDB" id="A0A7D5QGA3"/>
<accession>A0A7D5QGA3</accession>
<evidence type="ECO:0000313" key="4">
    <source>
        <dbReference type="Proteomes" id="UP000509626"/>
    </source>
</evidence>
<proteinExistence type="predicted"/>
<evidence type="ECO:0000259" key="1">
    <source>
        <dbReference type="Pfam" id="PF19138"/>
    </source>
</evidence>
<dbReference type="EMBL" id="CP058579">
    <property type="protein sequence ID" value="QLG62083.1"/>
    <property type="molecule type" value="Genomic_DNA"/>
</dbReference>
<evidence type="ECO:0000313" key="3">
    <source>
        <dbReference type="EMBL" id="QLG62083.1"/>
    </source>
</evidence>
<evidence type="ECO:0000259" key="2">
    <source>
        <dbReference type="Pfam" id="PF23336"/>
    </source>
</evidence>
<gene>
    <name evidence="3" type="ORF">HUG12_10225</name>
</gene>
<protein>
    <submittedName>
        <fullName evidence="3">Uncharacterized protein</fullName>
    </submittedName>
</protein>
<feature type="domain" description="Transcriptional regulator TbsP-like C-terminal" evidence="2">
    <location>
        <begin position="154"/>
        <end position="260"/>
    </location>
</feature>
<dbReference type="Pfam" id="PF19138">
    <property type="entry name" value="TbsP_N"/>
    <property type="match status" value="1"/>
</dbReference>
<keyword evidence="4" id="KW-1185">Reference proteome</keyword>
<dbReference type="Proteomes" id="UP000509626">
    <property type="component" value="Chromosome"/>
</dbReference>
<reference evidence="3 4" key="1">
    <citation type="submission" date="2020-06" db="EMBL/GenBank/DDBJ databases">
        <title>NJ-3-1, isolated from saline soil.</title>
        <authorList>
            <person name="Cui H.L."/>
            <person name="Shi X."/>
        </authorList>
    </citation>
    <scope>NUCLEOTIDE SEQUENCE [LARGE SCALE GENOMIC DNA]</scope>
    <source>
        <strain evidence="3 4">NJ-3-1</strain>
    </source>
</reference>
<name>A0A7D5QGA3_9EURY</name>
<dbReference type="KEGG" id="halu:HUG12_10225"/>
<feature type="domain" description="Transcriptional regulator TbsP N-terminal" evidence="1">
    <location>
        <begin position="8"/>
        <end position="140"/>
    </location>
</feature>
<dbReference type="InterPro" id="IPR056163">
    <property type="entry name" value="TbsP_C"/>
</dbReference>
<organism evidence="3 4">
    <name type="scientific">Halorarum salinum</name>
    <dbReference type="NCBI Taxonomy" id="2743089"/>
    <lineage>
        <taxon>Archaea</taxon>
        <taxon>Methanobacteriati</taxon>
        <taxon>Methanobacteriota</taxon>
        <taxon>Stenosarchaea group</taxon>
        <taxon>Halobacteria</taxon>
        <taxon>Halobacteriales</taxon>
        <taxon>Haloferacaceae</taxon>
        <taxon>Halorarum</taxon>
    </lineage>
</organism>
<dbReference type="Pfam" id="PF23336">
    <property type="entry name" value="HTH_TbsP_C"/>
    <property type="match status" value="1"/>
</dbReference>
<dbReference type="RefSeq" id="WP_179268668.1">
    <property type="nucleotide sequence ID" value="NZ_CP058579.1"/>
</dbReference>
<dbReference type="InterPro" id="IPR043859">
    <property type="entry name" value="TbsP-like_N"/>
</dbReference>
<sequence>MSARPLDATPSVAKTLVAEARDPLFVSPSPSLARAVALAVHSTDGSARLLLPPDHAGGLFGEFRAATAAADAVAEGRLAVRTDPDPGASLTLGEERIWVHVRTDNRLSSLSTEDAGAIAAFRETFDARWEHATTYAPDVPGRTALLESFGDRWPDAAGTLSAILEGEDPINEDGPFDAITACTLVGARHELFSIELGEWAREIGFSSRTEIARAKERLSKAGLVETKRVPAGVGRPRQQLSLAEEELASMDGAALVSAARDRLDVSRSPE</sequence>
<dbReference type="GeneID" id="56037838"/>